<dbReference type="CDD" id="cd00653">
    <property type="entry name" value="RNA_pol_B_RPB2"/>
    <property type="match status" value="1"/>
</dbReference>
<feature type="domain" description="DNA-directed RNA polymerase subunit 2 hybrid-binding" evidence="10">
    <location>
        <begin position="609"/>
        <end position="1001"/>
    </location>
</feature>
<dbReference type="GO" id="GO:0003899">
    <property type="term" value="F:DNA-directed RNA polymerase activity"/>
    <property type="evidence" value="ECO:0007669"/>
    <property type="project" value="UniProtKB-UniRule"/>
</dbReference>
<evidence type="ECO:0000259" key="11">
    <source>
        <dbReference type="Pfam" id="PF04560"/>
    </source>
</evidence>
<dbReference type="SUPFAM" id="SSF64484">
    <property type="entry name" value="beta and beta-prime subunits of DNA dependent RNA-polymerase"/>
    <property type="match status" value="1"/>
</dbReference>
<dbReference type="Pfam" id="PF00562">
    <property type="entry name" value="RNA_pol_Rpb2_6"/>
    <property type="match status" value="1"/>
</dbReference>
<dbReference type="GO" id="GO:0003677">
    <property type="term" value="F:DNA binding"/>
    <property type="evidence" value="ECO:0007669"/>
    <property type="project" value="UniProtKB-UniRule"/>
</dbReference>
<dbReference type="InterPro" id="IPR042107">
    <property type="entry name" value="DNA-dir_RNA_pol_bsu_ext_1_sf"/>
</dbReference>
<dbReference type="Pfam" id="PF04561">
    <property type="entry name" value="RNA_pol_Rpb2_2"/>
    <property type="match status" value="1"/>
</dbReference>
<dbReference type="GO" id="GO:0032549">
    <property type="term" value="F:ribonucleoside binding"/>
    <property type="evidence" value="ECO:0007669"/>
    <property type="project" value="InterPro"/>
</dbReference>
<dbReference type="InterPro" id="IPR007645">
    <property type="entry name" value="RNA_pol_Rpb2_3"/>
</dbReference>
<comment type="subunit">
    <text evidence="9">In plastids the minimal PEP RNA polymerase catalytic core is composed of four subunits: alpha, beta, beta', and beta''. When a (nuclear-encoded) sigma factor is associated with the core the holoenzyme is formed, which can initiate transcription.</text>
</comment>
<organism evidence="15">
    <name type="scientific">Nitzschia sp. PL3-2</name>
    <dbReference type="NCBI Taxonomy" id="2083271"/>
    <lineage>
        <taxon>Eukaryota</taxon>
        <taxon>Sar</taxon>
        <taxon>Stramenopiles</taxon>
        <taxon>Ochrophyta</taxon>
        <taxon>Bacillariophyta</taxon>
        <taxon>Bacillariophyceae</taxon>
        <taxon>Bacillariophycidae</taxon>
        <taxon>Bacillariales</taxon>
        <taxon>Bacillariaceae</taxon>
        <taxon>Nitzschia</taxon>
    </lineage>
</organism>
<comment type="function">
    <text evidence="7 9">DNA-dependent RNA polymerase catalyzes the transcription of DNA into RNA using the four ribonucleoside triphosphates as substrates.</text>
</comment>
<evidence type="ECO:0000256" key="2">
    <source>
        <dbReference type="ARBA" id="ARBA00022478"/>
    </source>
</evidence>
<evidence type="ECO:0000256" key="5">
    <source>
        <dbReference type="ARBA" id="ARBA00023163"/>
    </source>
</evidence>
<dbReference type="InterPro" id="IPR007120">
    <property type="entry name" value="DNA-dir_RNAP_su2_dom"/>
</dbReference>
<dbReference type="Gene3D" id="3.90.1100.10">
    <property type="match status" value="2"/>
</dbReference>
<feature type="domain" description="RNA polymerase Rpb2" evidence="13">
    <location>
        <begin position="400"/>
        <end position="468"/>
    </location>
</feature>
<dbReference type="GO" id="GO:0006351">
    <property type="term" value="P:DNA-templated transcription"/>
    <property type="evidence" value="ECO:0007669"/>
    <property type="project" value="UniProtKB-UniRule"/>
</dbReference>
<keyword evidence="3 7" id="KW-0808">Transferase</keyword>
<evidence type="ECO:0000259" key="12">
    <source>
        <dbReference type="Pfam" id="PF04561"/>
    </source>
</evidence>
<evidence type="ECO:0000256" key="6">
    <source>
        <dbReference type="ARBA" id="ARBA00048552"/>
    </source>
</evidence>
<dbReference type="InterPro" id="IPR010243">
    <property type="entry name" value="RNA_pol_bsu_bac"/>
</dbReference>
<evidence type="ECO:0000256" key="4">
    <source>
        <dbReference type="ARBA" id="ARBA00022695"/>
    </source>
</evidence>
<dbReference type="Pfam" id="PF04560">
    <property type="entry name" value="RNA_pol_Rpb2_7"/>
    <property type="match status" value="1"/>
</dbReference>
<keyword evidence="5 7" id="KW-0804">Transcription</keyword>
<dbReference type="InterPro" id="IPR007642">
    <property type="entry name" value="RNA_pol_Rpb2_2"/>
</dbReference>
<dbReference type="Gene3D" id="2.30.150.10">
    <property type="entry name" value="DNA-directed RNA polymerase, beta subunit, external 1 domain"/>
    <property type="match status" value="1"/>
</dbReference>
<dbReference type="InterPro" id="IPR037033">
    <property type="entry name" value="DNA-dir_RNAP_su2_hyb_sf"/>
</dbReference>
<protein>
    <recommendedName>
        <fullName evidence="7 9">DNA-directed RNA polymerase subunit beta</fullName>
        <shortName evidence="7">RNAP subunit beta</shortName>
        <ecNumber evidence="7 9">2.7.7.6</ecNumber>
    </recommendedName>
    <alternativeName>
        <fullName evidence="7">RNA polymerase subunit beta</fullName>
    </alternativeName>
    <alternativeName>
        <fullName evidence="7">Transcriptase subunit beta</fullName>
    </alternativeName>
</protein>
<dbReference type="Pfam" id="PF04565">
    <property type="entry name" value="RNA_pol_Rpb2_3"/>
    <property type="match status" value="1"/>
</dbReference>
<dbReference type="PROSITE" id="PS01166">
    <property type="entry name" value="RNA_POL_BETA"/>
    <property type="match status" value="1"/>
</dbReference>
<evidence type="ECO:0000256" key="8">
    <source>
        <dbReference type="RuleBase" id="RU000434"/>
    </source>
</evidence>
<dbReference type="Gene3D" id="3.90.1800.10">
    <property type="entry name" value="RNA polymerase alpha subunit dimerisation domain"/>
    <property type="match status" value="1"/>
</dbReference>
<evidence type="ECO:0000256" key="9">
    <source>
        <dbReference type="RuleBase" id="RU363031"/>
    </source>
</evidence>
<dbReference type="InterPro" id="IPR019462">
    <property type="entry name" value="DNA-dir_RNA_pol_bsu_external_1"/>
</dbReference>
<feature type="domain" description="DNA-directed RNA polymerase beta subunit external 1" evidence="14">
    <location>
        <begin position="479"/>
        <end position="545"/>
    </location>
</feature>
<keyword evidence="4 7" id="KW-0548">Nucleotidyltransferase</keyword>
<name>A0A2Z5ZAR3_9STRA</name>
<dbReference type="InterPro" id="IPR007121">
    <property type="entry name" value="RNA_pol_bsu_CS"/>
</dbReference>
<comment type="similarity">
    <text evidence="1 7 8">Belongs to the RNA polymerase beta chain family.</text>
</comment>
<proteinExistence type="inferred from homology"/>
<comment type="catalytic activity">
    <reaction evidence="6 7 9">
        <text>RNA(n) + a ribonucleoside 5'-triphosphate = RNA(n+1) + diphosphate</text>
        <dbReference type="Rhea" id="RHEA:21248"/>
        <dbReference type="Rhea" id="RHEA-COMP:14527"/>
        <dbReference type="Rhea" id="RHEA-COMP:17342"/>
        <dbReference type="ChEBI" id="CHEBI:33019"/>
        <dbReference type="ChEBI" id="CHEBI:61557"/>
        <dbReference type="ChEBI" id="CHEBI:140395"/>
        <dbReference type="EC" id="2.7.7.6"/>
    </reaction>
</comment>
<feature type="domain" description="RNA polymerase Rpb2" evidence="11">
    <location>
        <begin position="1004"/>
        <end position="1077"/>
    </location>
</feature>
<evidence type="ECO:0000259" key="13">
    <source>
        <dbReference type="Pfam" id="PF04565"/>
    </source>
</evidence>
<dbReference type="EC" id="2.7.7.6" evidence="7 9"/>
<dbReference type="Gene3D" id="2.40.50.100">
    <property type="match status" value="1"/>
</dbReference>
<dbReference type="Pfam" id="PF10385">
    <property type="entry name" value="RNA_pol_Rpb2_45"/>
    <property type="match status" value="1"/>
</dbReference>
<dbReference type="InterPro" id="IPR015712">
    <property type="entry name" value="DNA-dir_RNA_pol_su2"/>
</dbReference>
<keyword evidence="2 7" id="KW-0240">DNA-directed RNA polymerase</keyword>
<keyword evidence="15" id="KW-0934">Plastid</keyword>
<dbReference type="NCBIfam" id="NF001616">
    <property type="entry name" value="PRK00405.1"/>
    <property type="match status" value="1"/>
</dbReference>
<reference evidence="15" key="1">
    <citation type="submission" date="2018-02" db="EMBL/GenBank/DDBJ databases">
        <title>Evolution and diversity of non-photosynthetic diatom plastid genomes.</title>
        <authorList>
            <person name="Kamikawa R."/>
            <person name="Ishii K."/>
        </authorList>
    </citation>
    <scope>NUCLEOTIDE SEQUENCE</scope>
    <source>
        <strain evidence="15">PL3-2</strain>
    </source>
</reference>
<sequence length="1100" mass="125364">MIKTNVFPDMLEAQCYSFCWFLSYGLNEKLSSFSKKYFYTHSLTYTILGNEYTLKLPKYTDSDKYTIERLDFYNIIEIKVPIELELKAKSRSYIKLEKLIINVPMMTTYATFLVNSLERVIVSQISRSPGIIFNRKDNMRNSKVFTFDFYHLKNLYFFSREKKHIIESQNILNAIQKKILNVNKIKQKVYSAVIIPEFGSWNLLKINSKTKASKFGKYSKNNLILDIILESKGYPKISLFNLLRKGGLTDYEIYNNLIYADWFYLNKPKYEETIGNGLKVFDPSHIFLGLTGRLKINNLLDLPINEKITSVTYNDFFAIIDKFIEFILKEDYVQDFDHLKNKRVKLPGRILQDVVHEGFCHLIKGLSKRNIKDNVWRINLNHHIITQTIGLFFNSNPLSQFLDQTNPLSLLTHTRRLSYYGSGGLKKGAVSFNIRDIHPSQYGRICTVETAEGSNVGVVNSLTVYAKINKLGLLETPFWRVINGKVIKNANPIYLTADIEDSYKIATADNLINDKNYLINKLITVRYKQRFISVLPAEVEFLSISTVQTVSIGASLVPFFEHNDANRVLMGSSMQRQSIPLLYSQKPIVGTGLETKVVDNSGMILKSQTFGTVDFVSSDKIIISESKDCSFIYNLEKHAFSNQKTYINQTPIVWKGEKVKPGQSLTNGPSILDGELSLGRNLLVAYMPWHGYNFEDAILINERLIYDNVFTSIHVERYKIETNSGKKKKEHITRNIPRINSSLIKNLDKDGLVKPGTFVKSGDILVGKIIIAPKKEEKFASRLIRAIFKDKSPYTIDKSLKLPNGKYGRVAHVATTTNSKKGVINSASVWVAQIRKIQVGDKLAGRHGNKGVISKILARQDMPFLPDGTPIDILLNPLGVPSRMNVGQLYECLLGLAGINLNKRFKVLPFDEKYGSETSRILINRKLRQASIKQNKSWLFNPYMPGKMILVDGQTGIEFENPITVGNAYLLKLIHMVEDKMHSRYIGPYSVLTQQPLKGKALKGGQRFGEMEVWALEGFGAVHSLREILTIKSDDLSKRETSVGNISRGKLITKFGVPESFKVFLQELRAVGLDIKAYRLNEFNSVKNYENEIQIIQTID</sequence>
<comment type="subunit">
    <text evidence="7">The RNAP catalytic core consists of 2 alpha, 1 beta, 1 beta' and 1 omega subunit. When a sigma factor is associated with the core the holoenzyme is formed, which can initiate transcription.</text>
</comment>
<dbReference type="HAMAP" id="MF_01321">
    <property type="entry name" value="RNApol_bact_RpoB"/>
    <property type="match status" value="1"/>
</dbReference>
<evidence type="ECO:0000259" key="10">
    <source>
        <dbReference type="Pfam" id="PF00562"/>
    </source>
</evidence>
<dbReference type="Gene3D" id="2.40.270.10">
    <property type="entry name" value="DNA-directed RNA polymerase, subunit 2, domain 6"/>
    <property type="match status" value="2"/>
</dbReference>
<evidence type="ECO:0000256" key="3">
    <source>
        <dbReference type="ARBA" id="ARBA00022679"/>
    </source>
</evidence>
<evidence type="ECO:0000256" key="1">
    <source>
        <dbReference type="ARBA" id="ARBA00006835"/>
    </source>
</evidence>
<gene>
    <name evidence="7 15" type="primary">rpoB</name>
</gene>
<feature type="domain" description="RNA polymerase Rpb2" evidence="12">
    <location>
        <begin position="271"/>
        <end position="345"/>
    </location>
</feature>
<accession>A0A2Z5ZAR3</accession>
<evidence type="ECO:0000259" key="14">
    <source>
        <dbReference type="Pfam" id="PF10385"/>
    </source>
</evidence>
<dbReference type="GO" id="GO:0000428">
    <property type="term" value="C:DNA-directed RNA polymerase complex"/>
    <property type="evidence" value="ECO:0007669"/>
    <property type="project" value="UniProtKB-KW"/>
</dbReference>
<dbReference type="InterPro" id="IPR007641">
    <property type="entry name" value="RNA_pol_Rpb2_7"/>
</dbReference>
<dbReference type="AlphaFoldDB" id="A0A2Z5ZAR3"/>
<evidence type="ECO:0000256" key="7">
    <source>
        <dbReference type="HAMAP-Rule" id="MF_01321"/>
    </source>
</evidence>
<evidence type="ECO:0000313" key="15">
    <source>
        <dbReference type="EMBL" id="BBC77434.1"/>
    </source>
</evidence>
<dbReference type="PANTHER" id="PTHR20856">
    <property type="entry name" value="DNA-DIRECTED RNA POLYMERASE I SUBUNIT 2"/>
    <property type="match status" value="1"/>
</dbReference>
<dbReference type="EMBL" id="AP018504">
    <property type="protein sequence ID" value="BBC77434.1"/>
    <property type="molecule type" value="Genomic_DNA"/>
</dbReference>
<geneLocation type="plastid" evidence="15"/>